<dbReference type="AlphaFoldDB" id="A0A2T0VGZ9"/>
<comment type="caution">
    <text evidence="3">The sequence shown here is derived from an EMBL/GenBank/DDBJ whole genome shotgun (WGS) entry which is preliminary data.</text>
</comment>
<keyword evidence="1" id="KW-0472">Membrane</keyword>
<sequence length="136" mass="14045">MDIRRLWREDAGSAVAEFSMVAGLLTVLTLSVIQLGLALHVRNTVIDAAAEGARYASLAGGDLAGGDLEAGEQRTRDLITAAIGPSYAREVAAANDDYLGYPAVTVTVTAPLPVLGLLGFSDALEVAGHAPLELVD</sequence>
<feature type="domain" description="TadE-like" evidence="2">
    <location>
        <begin position="12"/>
        <end position="54"/>
    </location>
</feature>
<keyword evidence="4" id="KW-1185">Reference proteome</keyword>
<dbReference type="InterPro" id="IPR012495">
    <property type="entry name" value="TadE-like_dom"/>
</dbReference>
<feature type="transmembrane region" description="Helical" evidence="1">
    <location>
        <begin position="20"/>
        <end position="39"/>
    </location>
</feature>
<reference evidence="3 4" key="1">
    <citation type="submission" date="2018-03" db="EMBL/GenBank/DDBJ databases">
        <title>Genomic Encyclopedia of Type Strains, Phase III (KMG-III): the genomes of soil and plant-associated and newly described type strains.</title>
        <authorList>
            <person name="Whitman W."/>
        </authorList>
    </citation>
    <scope>NUCLEOTIDE SEQUENCE [LARGE SCALE GENOMIC DNA]</scope>
    <source>
        <strain evidence="3 4">CGMCC 1.12484</strain>
    </source>
</reference>
<protein>
    <submittedName>
        <fullName evidence="3">TadE-like protein</fullName>
    </submittedName>
</protein>
<keyword evidence="1" id="KW-0812">Transmembrane</keyword>
<name>A0A2T0VGZ9_9MICO</name>
<proteinExistence type="predicted"/>
<evidence type="ECO:0000259" key="2">
    <source>
        <dbReference type="Pfam" id="PF07811"/>
    </source>
</evidence>
<dbReference type="EMBL" id="PVTL01000002">
    <property type="protein sequence ID" value="PRY69498.1"/>
    <property type="molecule type" value="Genomic_DNA"/>
</dbReference>
<gene>
    <name evidence="3" type="ORF">B0I08_102173</name>
</gene>
<organism evidence="3 4">
    <name type="scientific">Glaciihabitans tibetensis</name>
    <dbReference type="NCBI Taxonomy" id="1266600"/>
    <lineage>
        <taxon>Bacteria</taxon>
        <taxon>Bacillati</taxon>
        <taxon>Actinomycetota</taxon>
        <taxon>Actinomycetes</taxon>
        <taxon>Micrococcales</taxon>
        <taxon>Microbacteriaceae</taxon>
        <taxon>Glaciihabitans</taxon>
    </lineage>
</organism>
<accession>A0A2T0VGZ9</accession>
<evidence type="ECO:0000313" key="3">
    <source>
        <dbReference type="EMBL" id="PRY69498.1"/>
    </source>
</evidence>
<dbReference type="RefSeq" id="WP_342748154.1">
    <property type="nucleotide sequence ID" value="NZ_PVTL01000002.1"/>
</dbReference>
<dbReference type="Proteomes" id="UP000237983">
    <property type="component" value="Unassembled WGS sequence"/>
</dbReference>
<dbReference type="Pfam" id="PF07811">
    <property type="entry name" value="TadE"/>
    <property type="match status" value="1"/>
</dbReference>
<evidence type="ECO:0000256" key="1">
    <source>
        <dbReference type="SAM" id="Phobius"/>
    </source>
</evidence>
<keyword evidence="1" id="KW-1133">Transmembrane helix</keyword>
<evidence type="ECO:0000313" key="4">
    <source>
        <dbReference type="Proteomes" id="UP000237983"/>
    </source>
</evidence>